<sequence length="259" mass="27789">MTASLAGAADSGDAPNHPDSGTWIVTLGASVEYGPKFPGSKHDGFSALPSFDIRRFDEPDEHSAPDDNIDYGLIDFGGFEAGPVVGLRDSRSQSDDDRLKGIHSVDWDIDAGVFAQYWAIPNQLRFRSEIRQAVSNGSGLVVDISADWFQPLGDRWLLSAGPRASFGNGAYMRKYFGISSSEALQNGALSAFDAKGGLKSIGFTVSAAYDVTPTWTLQVYDRFDRLTGDAADSPITSKLGSENQNVIGISLTKAFSVSF</sequence>
<dbReference type="InterPro" id="IPR010583">
    <property type="entry name" value="MipA"/>
</dbReference>
<comment type="subcellular location">
    <subcellularLocation>
        <location evidence="1">Cell outer membrane</location>
    </subcellularLocation>
</comment>
<dbReference type="SUPFAM" id="SSF56935">
    <property type="entry name" value="Porins"/>
    <property type="match status" value="1"/>
</dbReference>
<accession>A0ABR9IWR9</accession>
<comment type="caution">
    <text evidence="6">The sequence shown here is derived from an EMBL/GenBank/DDBJ whole genome shotgun (WGS) entry which is preliminary data.</text>
</comment>
<keyword evidence="5" id="KW-0998">Cell outer membrane</keyword>
<name>A0ABR9IWR9_RHIVS</name>
<gene>
    <name evidence="6" type="ORF">H4W29_004901</name>
</gene>
<dbReference type="PANTHER" id="PTHR38776:SF1">
    <property type="entry name" value="MLTA-INTERACTING PROTEIN-RELATED"/>
    <property type="match status" value="1"/>
</dbReference>
<protein>
    <submittedName>
        <fullName evidence="6">Outer membrane scaffolding protein for murein synthesis (MipA/OmpV family)</fullName>
    </submittedName>
</protein>
<evidence type="ECO:0000256" key="2">
    <source>
        <dbReference type="ARBA" id="ARBA00005722"/>
    </source>
</evidence>
<keyword evidence="3" id="KW-0732">Signal</keyword>
<evidence type="ECO:0000256" key="4">
    <source>
        <dbReference type="ARBA" id="ARBA00023136"/>
    </source>
</evidence>
<evidence type="ECO:0000313" key="6">
    <source>
        <dbReference type="EMBL" id="MBE1507656.1"/>
    </source>
</evidence>
<dbReference type="Proteomes" id="UP000620262">
    <property type="component" value="Unassembled WGS sequence"/>
</dbReference>
<dbReference type="PANTHER" id="PTHR38776">
    <property type="entry name" value="MLTA-INTERACTING PROTEIN-RELATED"/>
    <property type="match status" value="1"/>
</dbReference>
<dbReference type="EMBL" id="JADBEC010000002">
    <property type="protein sequence ID" value="MBE1507656.1"/>
    <property type="molecule type" value="Genomic_DNA"/>
</dbReference>
<evidence type="ECO:0000256" key="5">
    <source>
        <dbReference type="ARBA" id="ARBA00023237"/>
    </source>
</evidence>
<dbReference type="Pfam" id="PF06629">
    <property type="entry name" value="MipA"/>
    <property type="match status" value="1"/>
</dbReference>
<keyword evidence="7" id="KW-1185">Reference proteome</keyword>
<evidence type="ECO:0000256" key="1">
    <source>
        <dbReference type="ARBA" id="ARBA00004442"/>
    </source>
</evidence>
<evidence type="ECO:0000313" key="7">
    <source>
        <dbReference type="Proteomes" id="UP000620262"/>
    </source>
</evidence>
<reference evidence="6 7" key="1">
    <citation type="submission" date="2020-10" db="EMBL/GenBank/DDBJ databases">
        <title>Sequencing the genomes of 1000 actinobacteria strains.</title>
        <authorList>
            <person name="Klenk H.-P."/>
        </authorList>
    </citation>
    <scope>NUCLEOTIDE SEQUENCE [LARGE SCALE GENOMIC DNA]</scope>
    <source>
        <strain evidence="6 7">DSM 7307</strain>
    </source>
</reference>
<organism evidence="6 7">
    <name type="scientific">Rhizobium viscosum</name>
    <name type="common">Arthrobacter viscosus</name>
    <dbReference type="NCBI Taxonomy" id="1673"/>
    <lineage>
        <taxon>Bacteria</taxon>
        <taxon>Pseudomonadati</taxon>
        <taxon>Pseudomonadota</taxon>
        <taxon>Alphaproteobacteria</taxon>
        <taxon>Hyphomicrobiales</taxon>
        <taxon>Rhizobiaceae</taxon>
        <taxon>Rhizobium/Agrobacterium group</taxon>
        <taxon>Rhizobium</taxon>
    </lineage>
</organism>
<proteinExistence type="inferred from homology"/>
<comment type="similarity">
    <text evidence="2">Belongs to the MipA/OmpV family.</text>
</comment>
<evidence type="ECO:0000256" key="3">
    <source>
        <dbReference type="ARBA" id="ARBA00022729"/>
    </source>
</evidence>
<keyword evidence="4" id="KW-0472">Membrane</keyword>